<proteinExistence type="predicted"/>
<evidence type="ECO:0000256" key="1">
    <source>
        <dbReference type="SAM" id="MobiDB-lite"/>
    </source>
</evidence>
<evidence type="ECO:0000313" key="2">
    <source>
        <dbReference type="EMBL" id="CAK7943027.1"/>
    </source>
</evidence>
<feature type="region of interest" description="Disordered" evidence="1">
    <location>
        <begin position="1"/>
        <end position="20"/>
    </location>
</feature>
<accession>A0AAV1V9X9</accession>
<feature type="region of interest" description="Disordered" evidence="1">
    <location>
        <begin position="83"/>
        <end position="103"/>
    </location>
</feature>
<protein>
    <submittedName>
        <fullName evidence="2">Uncharacterized protein</fullName>
    </submittedName>
</protein>
<organism evidence="2 3">
    <name type="scientific">Peronospora matthiolae</name>
    <dbReference type="NCBI Taxonomy" id="2874970"/>
    <lineage>
        <taxon>Eukaryota</taxon>
        <taxon>Sar</taxon>
        <taxon>Stramenopiles</taxon>
        <taxon>Oomycota</taxon>
        <taxon>Peronosporomycetes</taxon>
        <taxon>Peronosporales</taxon>
        <taxon>Peronosporaceae</taxon>
        <taxon>Peronospora</taxon>
    </lineage>
</organism>
<sequence length="103" mass="11345">MRAYFSDPDDIPTSGQQSAGLKELLRQRVVTIPHSITTMKEHRALGADPTSESTGHSVEPPPPLFGRAFLGCITPKRFVQESVDAKPPSNQHGCFLQNLARFE</sequence>
<evidence type="ECO:0000313" key="3">
    <source>
        <dbReference type="Proteomes" id="UP001162060"/>
    </source>
</evidence>
<name>A0AAV1V9X9_9STRA</name>
<dbReference type="Proteomes" id="UP001162060">
    <property type="component" value="Unassembled WGS sequence"/>
</dbReference>
<gene>
    <name evidence="2" type="ORF">PM001_LOCUS28177</name>
</gene>
<reference evidence="2" key="1">
    <citation type="submission" date="2024-01" db="EMBL/GenBank/DDBJ databases">
        <authorList>
            <person name="Webb A."/>
        </authorList>
    </citation>
    <scope>NUCLEOTIDE SEQUENCE</scope>
    <source>
        <strain evidence="2">Pm1</strain>
    </source>
</reference>
<dbReference type="AlphaFoldDB" id="A0AAV1V9X9"/>
<comment type="caution">
    <text evidence="2">The sequence shown here is derived from an EMBL/GenBank/DDBJ whole genome shotgun (WGS) entry which is preliminary data.</text>
</comment>
<dbReference type="EMBL" id="CAKLBY020000286">
    <property type="protein sequence ID" value="CAK7943027.1"/>
    <property type="molecule type" value="Genomic_DNA"/>
</dbReference>
<feature type="region of interest" description="Disordered" evidence="1">
    <location>
        <begin position="36"/>
        <end position="61"/>
    </location>
</feature>